<dbReference type="VEuPathDB" id="FungiDB:P175DRAFT_0532566"/>
<organism evidence="2 3">
    <name type="scientific">Aspergillus ochraceoroseus IBT 24754</name>
    <dbReference type="NCBI Taxonomy" id="1392256"/>
    <lineage>
        <taxon>Eukaryota</taxon>
        <taxon>Fungi</taxon>
        <taxon>Dikarya</taxon>
        <taxon>Ascomycota</taxon>
        <taxon>Pezizomycotina</taxon>
        <taxon>Eurotiomycetes</taxon>
        <taxon>Eurotiomycetidae</taxon>
        <taxon>Eurotiales</taxon>
        <taxon>Aspergillaceae</taxon>
        <taxon>Aspergillus</taxon>
        <taxon>Aspergillus subgen. Nidulantes</taxon>
    </lineage>
</organism>
<dbReference type="GeneID" id="63816857"/>
<evidence type="ECO:0000256" key="1">
    <source>
        <dbReference type="SAM" id="MobiDB-lite"/>
    </source>
</evidence>
<reference evidence="2 3" key="1">
    <citation type="journal article" date="2018" name="Proc. Natl. Acad. Sci. U.S.A.">
        <title>Linking secondary metabolites to gene clusters through genome sequencing of six diverse Aspergillus species.</title>
        <authorList>
            <person name="Kaerboelling I."/>
            <person name="Vesth T.C."/>
            <person name="Frisvad J.C."/>
            <person name="Nybo J.L."/>
            <person name="Theobald S."/>
            <person name="Kuo A."/>
            <person name="Bowyer P."/>
            <person name="Matsuda Y."/>
            <person name="Mondo S."/>
            <person name="Lyhne E.K."/>
            <person name="Kogle M.E."/>
            <person name="Clum A."/>
            <person name="Lipzen A."/>
            <person name="Salamov A."/>
            <person name="Ngan C.Y."/>
            <person name="Daum C."/>
            <person name="Chiniquy J."/>
            <person name="Barry K."/>
            <person name="LaButti K."/>
            <person name="Haridas S."/>
            <person name="Simmons B.A."/>
            <person name="Magnuson J.K."/>
            <person name="Mortensen U.H."/>
            <person name="Larsen T.O."/>
            <person name="Grigoriev I.V."/>
            <person name="Baker S.E."/>
            <person name="Andersen M.R."/>
        </authorList>
    </citation>
    <scope>NUCLEOTIDE SEQUENCE [LARGE SCALE GENOMIC DNA]</scope>
    <source>
        <strain evidence="2 3">IBT 24754</strain>
    </source>
</reference>
<accession>A0A2T5LY52</accession>
<dbReference type="AlphaFoldDB" id="A0A2T5LY52"/>
<evidence type="ECO:0000313" key="2">
    <source>
        <dbReference type="EMBL" id="PTU21189.1"/>
    </source>
</evidence>
<feature type="region of interest" description="Disordered" evidence="1">
    <location>
        <begin position="71"/>
        <end position="116"/>
    </location>
</feature>
<dbReference type="OrthoDB" id="4475907at2759"/>
<dbReference type="RefSeq" id="XP_040752581.1">
    <property type="nucleotide sequence ID" value="XM_040899975.1"/>
</dbReference>
<dbReference type="Proteomes" id="UP000244073">
    <property type="component" value="Unassembled WGS sequence"/>
</dbReference>
<proteinExistence type="predicted"/>
<sequence>MFFCLCGTSYLVEGLHTENPRPVHSTPQRLETSRAPLPMQFRPQPARDDLEMRDYRPGKVPAILITPVAEEPEVSSSYRGQRPQLNSTPVHPRGILKPRTDRFPYDGTRQSQPIQRQSGHVRIDIGGQSNSEPVSDIVKIRVYRRNGNTVTSDHSAGVVTEKVKIRPGDVVICKPGSEELRMLRIGNPQERRQW</sequence>
<feature type="compositionally biased region" description="Polar residues" evidence="1">
    <location>
        <begin position="74"/>
        <end position="89"/>
    </location>
</feature>
<name>A0A2T5LY52_9EURO</name>
<gene>
    <name evidence="2" type="ORF">P175DRAFT_0532566</name>
</gene>
<evidence type="ECO:0000313" key="3">
    <source>
        <dbReference type="Proteomes" id="UP000244073"/>
    </source>
</evidence>
<protein>
    <submittedName>
        <fullName evidence="2">Uncharacterized protein</fullName>
    </submittedName>
</protein>
<dbReference type="EMBL" id="MSFN02000004">
    <property type="protein sequence ID" value="PTU21189.1"/>
    <property type="molecule type" value="Genomic_DNA"/>
</dbReference>
<comment type="caution">
    <text evidence="2">The sequence shown here is derived from an EMBL/GenBank/DDBJ whole genome shotgun (WGS) entry which is preliminary data.</text>
</comment>